<evidence type="ECO:0008006" key="2">
    <source>
        <dbReference type="Google" id="ProtNLM"/>
    </source>
</evidence>
<dbReference type="AlphaFoldDB" id="A0A699RJ20"/>
<organism evidence="1">
    <name type="scientific">Tanacetum cinerariifolium</name>
    <name type="common">Dalmatian daisy</name>
    <name type="synonym">Chrysanthemum cinerariifolium</name>
    <dbReference type="NCBI Taxonomy" id="118510"/>
    <lineage>
        <taxon>Eukaryota</taxon>
        <taxon>Viridiplantae</taxon>
        <taxon>Streptophyta</taxon>
        <taxon>Embryophyta</taxon>
        <taxon>Tracheophyta</taxon>
        <taxon>Spermatophyta</taxon>
        <taxon>Magnoliopsida</taxon>
        <taxon>eudicotyledons</taxon>
        <taxon>Gunneridae</taxon>
        <taxon>Pentapetalae</taxon>
        <taxon>asterids</taxon>
        <taxon>campanulids</taxon>
        <taxon>Asterales</taxon>
        <taxon>Asteraceae</taxon>
        <taxon>Asteroideae</taxon>
        <taxon>Anthemideae</taxon>
        <taxon>Anthemidinae</taxon>
        <taxon>Tanacetum</taxon>
    </lineage>
</organism>
<reference evidence="1" key="1">
    <citation type="journal article" date="2019" name="Sci. Rep.">
        <title>Draft genome of Tanacetum cinerariifolium, the natural source of mosquito coil.</title>
        <authorList>
            <person name="Yamashiro T."/>
            <person name="Shiraishi A."/>
            <person name="Satake H."/>
            <person name="Nakayama K."/>
        </authorList>
    </citation>
    <scope>NUCLEOTIDE SEQUENCE</scope>
</reference>
<comment type="caution">
    <text evidence="1">The sequence shown here is derived from an EMBL/GenBank/DDBJ whole genome shotgun (WGS) entry which is preliminary data.</text>
</comment>
<accession>A0A699RJ20</accession>
<protein>
    <recommendedName>
        <fullName evidence="2">Retrovirus-related Pol polyprotein from transposon TNT 1-94</fullName>
    </recommendedName>
</protein>
<proteinExistence type="predicted"/>
<name>A0A699RJ20_TANCI</name>
<dbReference type="EMBL" id="BKCJ011102978">
    <property type="protein sequence ID" value="GFC86015.1"/>
    <property type="molecule type" value="Genomic_DNA"/>
</dbReference>
<gene>
    <name evidence="1" type="ORF">Tci_857985</name>
</gene>
<sequence length="108" mass="11869">MSFLTVVASSRFHSTNPKRPRNAAWFKEKEMLDEAHDAGQILDEEQLAFFADPGILDGQAAQTIIPNPAAFQTKDLDAYNYNCNDVSNAKVVLMANLSSYGSDVLSDV</sequence>
<evidence type="ECO:0000313" key="1">
    <source>
        <dbReference type="EMBL" id="GFC86015.1"/>
    </source>
</evidence>
<feature type="non-terminal residue" evidence="1">
    <location>
        <position position="108"/>
    </location>
</feature>